<evidence type="ECO:0000313" key="2">
    <source>
        <dbReference type="EMBL" id="TRL38355.1"/>
    </source>
</evidence>
<evidence type="ECO:0000313" key="3">
    <source>
        <dbReference type="Proteomes" id="UP000316781"/>
    </source>
</evidence>
<evidence type="ECO:0000259" key="1">
    <source>
        <dbReference type="Pfam" id="PF09343"/>
    </source>
</evidence>
<reference evidence="2 3" key="1">
    <citation type="submission" date="2019-07" db="EMBL/GenBank/DDBJ databases">
        <title>Ln-dependent methylotrophs.</title>
        <authorList>
            <person name="Tani A."/>
        </authorList>
    </citation>
    <scope>NUCLEOTIDE SEQUENCE [LARGE SCALE GENOMIC DNA]</scope>
    <source>
        <strain evidence="2 3">SM89A</strain>
    </source>
</reference>
<accession>A0A549T923</accession>
<organism evidence="2 3">
    <name type="scientific">Methylosinus sporium</name>
    <dbReference type="NCBI Taxonomy" id="428"/>
    <lineage>
        <taxon>Bacteria</taxon>
        <taxon>Pseudomonadati</taxon>
        <taxon>Pseudomonadota</taxon>
        <taxon>Alphaproteobacteria</taxon>
        <taxon>Hyphomicrobiales</taxon>
        <taxon>Methylocystaceae</taxon>
        <taxon>Methylosinus</taxon>
    </lineage>
</organism>
<dbReference type="RefSeq" id="WP_142861368.1">
    <property type="nucleotide sequence ID" value="NZ_VJMF01000002.1"/>
</dbReference>
<dbReference type="InterPro" id="IPR011740">
    <property type="entry name" value="DUF2460"/>
</dbReference>
<dbReference type="NCBIfam" id="TIGR02217">
    <property type="entry name" value="chp_TIGR02217"/>
    <property type="match status" value="1"/>
</dbReference>
<dbReference type="AlphaFoldDB" id="A0A549T923"/>
<protein>
    <submittedName>
        <fullName evidence="2">TIGR02217 family protein</fullName>
    </submittedName>
</protein>
<name>A0A549T923_METSR</name>
<feature type="domain" description="DUF2460" evidence="1">
    <location>
        <begin position="5"/>
        <end position="211"/>
    </location>
</feature>
<gene>
    <name evidence="2" type="ORF">FM996_00560</name>
</gene>
<comment type="caution">
    <text evidence="2">The sequence shown here is derived from an EMBL/GenBank/DDBJ whole genome shotgun (WGS) entry which is preliminary data.</text>
</comment>
<dbReference type="EMBL" id="VJMF01000002">
    <property type="protein sequence ID" value="TRL38355.1"/>
    <property type="molecule type" value="Genomic_DNA"/>
</dbReference>
<dbReference type="Pfam" id="PF09343">
    <property type="entry name" value="DUF2460"/>
    <property type="match status" value="1"/>
</dbReference>
<proteinExistence type="predicted"/>
<dbReference type="Proteomes" id="UP000316781">
    <property type="component" value="Unassembled WGS sequence"/>
</dbReference>
<sequence>MSAFHEVLFPCDIALGSRGGPERRTDIVTMRSGFEERNSIWANSRRRYNAGYGLRDKDDAKFAAVVNFFEERRGRLYGFRWRDRFDLSSAPTPGIAVTPVDQQIGTGDGSTTAFQLFKTYGANFQPYARAIRKPVLGSVRIAVDGVELTSGWAVDPTTGIVTFGTPPASGAVVKAGFQFDVPVRFDIDYLEIDYTTWKAGQIPNIPVIEIRT</sequence>